<evidence type="ECO:0000256" key="1">
    <source>
        <dbReference type="SAM" id="MobiDB-lite"/>
    </source>
</evidence>
<feature type="region of interest" description="Disordered" evidence="1">
    <location>
        <begin position="741"/>
        <end position="786"/>
    </location>
</feature>
<evidence type="ECO:0000313" key="3">
    <source>
        <dbReference type="Proteomes" id="UP001163105"/>
    </source>
</evidence>
<proteinExistence type="predicted"/>
<sequence>MLPAVHLLGQYVGAVISCRYGIPPRLRGEHAAAELRLAFETALARTVLDHPMLQCGIINEDSPKPAFIELDAVDFANHVEWVTLGASEKLRDALRSVLDEGVARNYPHGETRPGWRLVVVQPGNGEAVLEAIFFYNHVAVDGMGGKIFHETLLHHLNSHDPQHRLQNFRLRVLGLVDTAARFPPAPENISPYTVSMCFFARALWKAFRPNFVAVREGLMAAWAPVRLQPYKTNLRAFTVGSARLANILQLCRANKTTLTGLLHGIALVSLAAQVDAATAPGFQAGTAIDMRRATPRALKGYPWYEPSRTIANILSTIHHQFDKRLVSNLRKKLEVAPASSPGDSARMVALAPAVWSAARSVRREIETELARGTHNNMVGLMRFASDWRALMRAQASKPRGASWAVSNIGVIDGGHSVSAGNGRREDQRPDDDARWTIEASTFTMSAEAAGAAVHISAISVKQGELSVELAWQDSRVFASLGQQLLMPAPLDDPALVQHDDLIGTHHRRQTMGDDKGRTPSADPSQRRLDLRLGLCVDGARRLVEHQHRRALHLAARELDALLADLGGVAVGEGEDLVVDGGRATRLVHLLVRRREARVPQVLHDGGVEEQRILRHDADDVPERPLRHVAHVVAVDTHAAAARHVVVPQQQLHERRLARARGADQRDRLARRGEDAHVVDRRALVVVGEVDVVELDLALDGAQPRRALLVGDGGLRRQQVKQPLGVDEVRHEVAVVVREELDGPDEEVPVLDEEDEVAGGRAPRVHLVHDQARQREEGDGNEGLAER</sequence>
<evidence type="ECO:0000313" key="2">
    <source>
        <dbReference type="EMBL" id="KAJ6440267.1"/>
    </source>
</evidence>
<dbReference type="InterPro" id="IPR052058">
    <property type="entry name" value="Alcohol_O-acetyltransferase"/>
</dbReference>
<gene>
    <name evidence="2" type="ORF">O9K51_06057</name>
</gene>
<dbReference type="GO" id="GO:0008080">
    <property type="term" value="F:N-acetyltransferase activity"/>
    <property type="evidence" value="ECO:0007669"/>
    <property type="project" value="TreeGrafter"/>
</dbReference>
<dbReference type="Gene3D" id="3.30.559.30">
    <property type="entry name" value="Nonribosomal peptide synthetase, condensation domain"/>
    <property type="match status" value="1"/>
</dbReference>
<name>A0AB34FPF8_9HYPO</name>
<feature type="compositionally biased region" description="Basic and acidic residues" evidence="1">
    <location>
        <begin position="766"/>
        <end position="786"/>
    </location>
</feature>
<keyword evidence="3" id="KW-1185">Reference proteome</keyword>
<dbReference type="SUPFAM" id="SSF52777">
    <property type="entry name" value="CoA-dependent acyltransferases"/>
    <property type="match status" value="1"/>
</dbReference>
<dbReference type="Pfam" id="PF07247">
    <property type="entry name" value="AATase"/>
    <property type="match status" value="1"/>
</dbReference>
<dbReference type="AntiFam" id="ANF00095">
    <property type="entry name" value="Shadow ORF (opposite ABC transporters)"/>
</dbReference>
<dbReference type="Proteomes" id="UP001163105">
    <property type="component" value="Unassembled WGS sequence"/>
</dbReference>
<reference evidence="2" key="1">
    <citation type="submission" date="2023-01" db="EMBL/GenBank/DDBJ databases">
        <title>The growth and conidiation of Purpureocillium lavendulum are regulated by nitrogen source and histone H3K14 acetylation.</title>
        <authorList>
            <person name="Tang P."/>
            <person name="Han J."/>
            <person name="Zhang C."/>
            <person name="Tang P."/>
            <person name="Qi F."/>
            <person name="Zhang K."/>
            <person name="Liang L."/>
        </authorList>
    </citation>
    <scope>NUCLEOTIDE SEQUENCE</scope>
    <source>
        <strain evidence="2">YMF1.00683</strain>
    </source>
</reference>
<organism evidence="2 3">
    <name type="scientific">Purpureocillium lavendulum</name>
    <dbReference type="NCBI Taxonomy" id="1247861"/>
    <lineage>
        <taxon>Eukaryota</taxon>
        <taxon>Fungi</taxon>
        <taxon>Dikarya</taxon>
        <taxon>Ascomycota</taxon>
        <taxon>Pezizomycotina</taxon>
        <taxon>Sordariomycetes</taxon>
        <taxon>Hypocreomycetidae</taxon>
        <taxon>Hypocreales</taxon>
        <taxon>Ophiocordycipitaceae</taxon>
        <taxon>Purpureocillium</taxon>
    </lineage>
</organism>
<dbReference type="PANTHER" id="PTHR28037">
    <property type="entry name" value="ALCOHOL O-ACETYLTRANSFERASE 1-RELATED"/>
    <property type="match status" value="1"/>
</dbReference>
<dbReference type="PANTHER" id="PTHR28037:SF1">
    <property type="entry name" value="ALCOHOL O-ACETYLTRANSFERASE 1-RELATED"/>
    <property type="match status" value="1"/>
</dbReference>
<protein>
    <submittedName>
        <fullName evidence="2">Alcohol acetyltransferase</fullName>
    </submittedName>
</protein>
<comment type="caution">
    <text evidence="2">The sequence shown here is derived from an EMBL/GenBank/DDBJ whole genome shotgun (WGS) entry which is preliminary data.</text>
</comment>
<dbReference type="InterPro" id="IPR010828">
    <property type="entry name" value="Atf2/Sli1-like"/>
</dbReference>
<dbReference type="AlphaFoldDB" id="A0AB34FPF8"/>
<dbReference type="EMBL" id="JAQHRD010000005">
    <property type="protein sequence ID" value="KAJ6440267.1"/>
    <property type="molecule type" value="Genomic_DNA"/>
</dbReference>
<accession>A0AB34FPF8</accession>
<feature type="compositionally biased region" description="Acidic residues" evidence="1">
    <location>
        <begin position="741"/>
        <end position="756"/>
    </location>
</feature>